<reference evidence="2" key="1">
    <citation type="journal article" date="2015" name="Nature">
        <title>Complex archaea that bridge the gap between prokaryotes and eukaryotes.</title>
        <authorList>
            <person name="Spang A."/>
            <person name="Saw J.H."/>
            <person name="Jorgensen S.L."/>
            <person name="Zaremba-Niedzwiedzka K."/>
            <person name="Martijn J."/>
            <person name="Lind A.E."/>
            <person name="van Eijk R."/>
            <person name="Schleper C."/>
            <person name="Guy L."/>
            <person name="Ettema T.J."/>
        </authorList>
    </citation>
    <scope>NUCLEOTIDE SEQUENCE</scope>
</reference>
<dbReference type="EMBL" id="LAZR01026634">
    <property type="protein sequence ID" value="KKL68120.1"/>
    <property type="molecule type" value="Genomic_DNA"/>
</dbReference>
<dbReference type="Pfam" id="PF13310">
    <property type="entry name" value="Virulence_RhuM"/>
    <property type="match status" value="1"/>
</dbReference>
<organism evidence="2">
    <name type="scientific">marine sediment metagenome</name>
    <dbReference type="NCBI Taxonomy" id="412755"/>
    <lineage>
        <taxon>unclassified sequences</taxon>
        <taxon>metagenomes</taxon>
        <taxon>ecological metagenomes</taxon>
    </lineage>
</organism>
<proteinExistence type="predicted"/>
<comment type="caution">
    <text evidence="2">The sequence shown here is derived from an EMBL/GenBank/DDBJ whole genome shotgun (WGS) entry which is preliminary data.</text>
</comment>
<dbReference type="AlphaFoldDB" id="A0A0F9GF99"/>
<name>A0A0F9GF99_9ZZZZ</name>
<feature type="region of interest" description="Disordered" evidence="1">
    <location>
        <begin position="82"/>
        <end position="107"/>
    </location>
</feature>
<accession>A0A0F9GF99</accession>
<dbReference type="PANTHER" id="PTHR35810">
    <property type="entry name" value="CYTOPLASMIC PROTEIN-RELATED"/>
    <property type="match status" value="1"/>
</dbReference>
<feature type="compositionally biased region" description="Basic and acidic residues" evidence="1">
    <location>
        <begin position="82"/>
        <end position="95"/>
    </location>
</feature>
<evidence type="ECO:0008006" key="3">
    <source>
        <dbReference type="Google" id="ProtNLM"/>
    </source>
</evidence>
<protein>
    <recommendedName>
        <fullName evidence="3">Virulence protein RhuM family protein</fullName>
    </recommendedName>
</protein>
<sequence>GLTSFSGERPRKSDASIAKNYLNQQEIDVLNRIVTAYLEFAELQALNHNPMTMADWITKLDDFLKLSDREILDHAGRISHEQAKEKAEAQYEIHRQQQAALPQSVDEHFEQSLDELRRIEKQKKKDQDTNSSG</sequence>
<evidence type="ECO:0000313" key="2">
    <source>
        <dbReference type="EMBL" id="KKL68120.1"/>
    </source>
</evidence>
<dbReference type="PANTHER" id="PTHR35810:SF1">
    <property type="entry name" value="CYTOPLASMIC PROTEIN"/>
    <property type="match status" value="1"/>
</dbReference>
<evidence type="ECO:0000256" key="1">
    <source>
        <dbReference type="SAM" id="MobiDB-lite"/>
    </source>
</evidence>
<dbReference type="InterPro" id="IPR011204">
    <property type="entry name" value="Virulence_RhuM-like"/>
</dbReference>
<gene>
    <name evidence="2" type="ORF">LCGC14_2128170</name>
</gene>
<feature type="non-terminal residue" evidence="2">
    <location>
        <position position="1"/>
    </location>
</feature>